<dbReference type="AlphaFoldDB" id="A0A8H3YUF5"/>
<organism evidence="2 3">
    <name type="scientific">Venturia inaequalis</name>
    <name type="common">Apple scab fungus</name>
    <dbReference type="NCBI Taxonomy" id="5025"/>
    <lineage>
        <taxon>Eukaryota</taxon>
        <taxon>Fungi</taxon>
        <taxon>Dikarya</taxon>
        <taxon>Ascomycota</taxon>
        <taxon>Pezizomycotina</taxon>
        <taxon>Dothideomycetes</taxon>
        <taxon>Pleosporomycetidae</taxon>
        <taxon>Venturiales</taxon>
        <taxon>Venturiaceae</taxon>
        <taxon>Venturia</taxon>
    </lineage>
</organism>
<sequence>MDSKSRSPSRSREPTPEVKEIVAQTEGEIPDAGPQSARSKMGLFLKENLEKGLTRSKIVVEHSLGLGHRPNAIPPCDANVNGEQRLVEIGWHPVGGLGGKWFAEKTGLGRKITETINKYPDPTQHWAVLVGDYAHELWMDENFDVIYINEKVVREEWHTFEVGKTRFNDEALRQAGEMTIHNMRRKRPAYNIISNNCQNFAVSMLDAIQIGAHREFATSFAIYQRATGAGEIKDLFIDEHPEEQTDQSKPELHRADTVQTAQHVMDAETTKLDNHASFRHES</sequence>
<dbReference type="OrthoDB" id="3431913at2759"/>
<comment type="caution">
    <text evidence="2">The sequence shown here is derived from an EMBL/GenBank/DDBJ whole genome shotgun (WGS) entry which is preliminary data.</text>
</comment>
<evidence type="ECO:0000313" key="3">
    <source>
        <dbReference type="Proteomes" id="UP000447873"/>
    </source>
</evidence>
<feature type="compositionally biased region" description="Basic and acidic residues" evidence="1">
    <location>
        <begin position="1"/>
        <end position="20"/>
    </location>
</feature>
<proteinExistence type="predicted"/>
<gene>
    <name evidence="2" type="ORF">EG328_004082</name>
</gene>
<evidence type="ECO:0008006" key="4">
    <source>
        <dbReference type="Google" id="ProtNLM"/>
    </source>
</evidence>
<evidence type="ECO:0000256" key="1">
    <source>
        <dbReference type="SAM" id="MobiDB-lite"/>
    </source>
</evidence>
<name>A0A8H3YUF5_VENIN</name>
<dbReference type="Proteomes" id="UP000447873">
    <property type="component" value="Unassembled WGS sequence"/>
</dbReference>
<evidence type="ECO:0000313" key="2">
    <source>
        <dbReference type="EMBL" id="KAE9973959.1"/>
    </source>
</evidence>
<reference evidence="2 3" key="1">
    <citation type="submission" date="2018-12" db="EMBL/GenBank/DDBJ databases">
        <title>Venturia inaequalis Genome Resource.</title>
        <authorList>
            <person name="Lichtner F.J."/>
        </authorList>
    </citation>
    <scope>NUCLEOTIDE SEQUENCE [LARGE SCALE GENOMIC DNA]</scope>
    <source>
        <strain evidence="2 3">120213</strain>
    </source>
</reference>
<protein>
    <recommendedName>
        <fullName evidence="4">PPPDE domain-containing protein</fullName>
    </recommendedName>
</protein>
<feature type="region of interest" description="Disordered" evidence="1">
    <location>
        <begin position="1"/>
        <end position="36"/>
    </location>
</feature>
<accession>A0A8H3YUF5</accession>
<dbReference type="EMBL" id="WNWS01000229">
    <property type="protein sequence ID" value="KAE9973959.1"/>
    <property type="molecule type" value="Genomic_DNA"/>
</dbReference>